<evidence type="ECO:0000313" key="4">
    <source>
        <dbReference type="Proteomes" id="UP001596620"/>
    </source>
</evidence>
<keyword evidence="4" id="KW-1185">Reference proteome</keyword>
<evidence type="ECO:0000256" key="2">
    <source>
        <dbReference type="ARBA" id="ARBA00023002"/>
    </source>
</evidence>
<dbReference type="InterPro" id="IPR020904">
    <property type="entry name" value="Sc_DH/Rdtase_CS"/>
</dbReference>
<protein>
    <submittedName>
        <fullName evidence="3">SDR family oxidoreductase</fullName>
    </submittedName>
</protein>
<dbReference type="InterPro" id="IPR036291">
    <property type="entry name" value="NAD(P)-bd_dom_sf"/>
</dbReference>
<dbReference type="RefSeq" id="WP_382358219.1">
    <property type="nucleotide sequence ID" value="NZ_JBHTGR010000009.1"/>
</dbReference>
<comment type="caution">
    <text evidence="3">The sequence shown here is derived from an EMBL/GenBank/DDBJ whole genome shotgun (WGS) entry which is preliminary data.</text>
</comment>
<dbReference type="Pfam" id="PF00106">
    <property type="entry name" value="adh_short"/>
    <property type="match status" value="1"/>
</dbReference>
<sequence length="252" mass="27943">MMRVLILGASSTIAQATAKRLAARKIDLVLAGRRTEQLETMKQDLEIRYQAAVSVKYFDALDFDRHEAFFNEAVKESGGLSAVLLMYGAMGDQQEAEHSFAVARQMIDVNYTSAVSLLNIAANYFEGQQKRRKRGGFIGAVSSVAGDRGRKSNYIYGSTKAGLSAYMQGLRNRLHKSGVQVLTIKPGTVDTKMIEQTADDSPLIASADKVARDIDRALGKRGRNVVYTPWFWLVIMLVVKLLPESLFKRTDL</sequence>
<comment type="similarity">
    <text evidence="1">Belongs to the short-chain dehydrogenases/reductases (SDR) family.</text>
</comment>
<dbReference type="NCBIfam" id="NF005489">
    <property type="entry name" value="PRK07102.1"/>
    <property type="match status" value="1"/>
</dbReference>
<dbReference type="Gene3D" id="3.40.50.720">
    <property type="entry name" value="NAD(P)-binding Rossmann-like Domain"/>
    <property type="match status" value="1"/>
</dbReference>
<dbReference type="EMBL" id="JBHTGR010000009">
    <property type="protein sequence ID" value="MFC7746710.1"/>
    <property type="molecule type" value="Genomic_DNA"/>
</dbReference>
<dbReference type="PANTHER" id="PTHR44196:SF3">
    <property type="entry name" value="SHORT CHAIN DEHYDROGENASE FAMILY PROTEIN"/>
    <property type="match status" value="1"/>
</dbReference>
<evidence type="ECO:0000313" key="3">
    <source>
        <dbReference type="EMBL" id="MFC7746710.1"/>
    </source>
</evidence>
<accession>A0ABW2UVQ8</accession>
<organism evidence="3 4">
    <name type="scientific">Lentibacillus kimchii</name>
    <dbReference type="NCBI Taxonomy" id="1542911"/>
    <lineage>
        <taxon>Bacteria</taxon>
        <taxon>Bacillati</taxon>
        <taxon>Bacillota</taxon>
        <taxon>Bacilli</taxon>
        <taxon>Bacillales</taxon>
        <taxon>Bacillaceae</taxon>
        <taxon>Lentibacillus</taxon>
    </lineage>
</organism>
<gene>
    <name evidence="3" type="ORF">ACFQU8_05570</name>
</gene>
<dbReference type="InterPro" id="IPR002347">
    <property type="entry name" value="SDR_fam"/>
</dbReference>
<dbReference type="PANTHER" id="PTHR44196">
    <property type="entry name" value="DEHYDROGENASE/REDUCTASE SDR FAMILY MEMBER 7B"/>
    <property type="match status" value="1"/>
</dbReference>
<reference evidence="4" key="1">
    <citation type="journal article" date="2019" name="Int. J. Syst. Evol. Microbiol.">
        <title>The Global Catalogue of Microorganisms (GCM) 10K type strain sequencing project: providing services to taxonomists for standard genome sequencing and annotation.</title>
        <authorList>
            <consortium name="The Broad Institute Genomics Platform"/>
            <consortium name="The Broad Institute Genome Sequencing Center for Infectious Disease"/>
            <person name="Wu L."/>
            <person name="Ma J."/>
        </authorList>
    </citation>
    <scope>NUCLEOTIDE SEQUENCE [LARGE SCALE GENOMIC DNA]</scope>
    <source>
        <strain evidence="4">JCM 30234</strain>
    </source>
</reference>
<keyword evidence="2" id="KW-0560">Oxidoreductase</keyword>
<dbReference type="PROSITE" id="PS00061">
    <property type="entry name" value="ADH_SHORT"/>
    <property type="match status" value="1"/>
</dbReference>
<proteinExistence type="inferred from homology"/>
<name>A0ABW2UVQ8_9BACI</name>
<evidence type="ECO:0000256" key="1">
    <source>
        <dbReference type="ARBA" id="ARBA00006484"/>
    </source>
</evidence>
<dbReference type="PRINTS" id="PR00081">
    <property type="entry name" value="GDHRDH"/>
</dbReference>
<dbReference type="Proteomes" id="UP001596620">
    <property type="component" value="Unassembled WGS sequence"/>
</dbReference>
<dbReference type="SUPFAM" id="SSF51735">
    <property type="entry name" value="NAD(P)-binding Rossmann-fold domains"/>
    <property type="match status" value="1"/>
</dbReference>